<name>A0A2G5B8S4_COERN</name>
<sequence length="542" mass="61974">MELLNPTNYLLFIGAQSHEGIELSNTEKYYNVRYHVSELSNKLTTDFCQDESMLSYFHLPKPNVFPDDISVPEPTGPRPKLDKTVPTLLKYNDCLEQWYKQDDKFYLPKCVIKMEIKSPVINFSPRNRVMFDLLRECWCYILAKELYNSRCAGLSYSISSSYTAANITVEGFSQKLPLLLEQITSNMRHVVVKESIFNNCRHKLQEDFSYCRLASAISQASSWERFLLLYSTWHITLIEECLKDVTYEMLNNFLHTLFDQVHITMFVTENFTEQQGMDTAFNVQNIINGHPLSSCEIPHAGSLPLYSTNPLPDCFFNQLRTKEQLDFTVDSSVSGYSNGNDQLTMSFQGECNSIYLSLRITEFLRTYCQYIVDFDKETLDNTIKSLTITLNAQIKSIGHESSRMWGSIESGHYDFENATDTDGSLDNAVGNLLKLYLVPQELAQQPSADNIDDNSSNFGYCSSSCEPSPIPQEIRIGLQMALESAANPPDYHKHSTVNFANIGMCQTHEGIWVIDDISKFQRSQRSNGLSMPFTKLIPKYKD</sequence>
<evidence type="ECO:0000256" key="1">
    <source>
        <dbReference type="ARBA" id="ARBA00022723"/>
    </source>
</evidence>
<feature type="domain" description="Coenzyme PQQ synthesis protein F-like C-terminal lobe" evidence="3">
    <location>
        <begin position="313"/>
        <end position="405"/>
    </location>
</feature>
<dbReference type="InterPro" id="IPR011249">
    <property type="entry name" value="Metalloenz_LuxS/M16"/>
</dbReference>
<reference evidence="4 5" key="1">
    <citation type="journal article" date="2015" name="Genome Biol. Evol.">
        <title>Phylogenomic analyses indicate that early fungi evolved digesting cell walls of algal ancestors of land plants.</title>
        <authorList>
            <person name="Chang Y."/>
            <person name="Wang S."/>
            <person name="Sekimoto S."/>
            <person name="Aerts A.L."/>
            <person name="Choi C."/>
            <person name="Clum A."/>
            <person name="LaButti K.M."/>
            <person name="Lindquist E.A."/>
            <person name="Yee Ngan C."/>
            <person name="Ohm R.A."/>
            <person name="Salamov A.A."/>
            <person name="Grigoriev I.V."/>
            <person name="Spatafora J.W."/>
            <person name="Berbee M.L."/>
        </authorList>
    </citation>
    <scope>NUCLEOTIDE SEQUENCE [LARGE SCALE GENOMIC DNA]</scope>
    <source>
        <strain evidence="4 5">NRRL 1564</strain>
    </source>
</reference>
<dbReference type="Gene3D" id="3.30.830.10">
    <property type="entry name" value="Metalloenzyme, LuxS/M16 peptidase-like"/>
    <property type="match status" value="2"/>
</dbReference>
<keyword evidence="5" id="KW-1185">Reference proteome</keyword>
<protein>
    <submittedName>
        <fullName evidence="4">Uncharacterized protein</fullName>
    </submittedName>
</protein>
<dbReference type="PANTHER" id="PTHR43690:SF18">
    <property type="entry name" value="INSULIN-DEGRADING ENZYME-RELATED"/>
    <property type="match status" value="1"/>
</dbReference>
<feature type="domain" description="Peptidase M16 middle/third" evidence="2">
    <location>
        <begin position="2"/>
        <end position="235"/>
    </location>
</feature>
<dbReference type="STRING" id="763665.A0A2G5B8S4"/>
<dbReference type="Proteomes" id="UP000242474">
    <property type="component" value="Unassembled WGS sequence"/>
</dbReference>
<dbReference type="Pfam" id="PF16187">
    <property type="entry name" value="Peptidase_M16_M"/>
    <property type="match status" value="1"/>
</dbReference>
<dbReference type="AlphaFoldDB" id="A0A2G5B8S4"/>
<dbReference type="EMBL" id="KZ303507">
    <property type="protein sequence ID" value="PIA15390.1"/>
    <property type="molecule type" value="Genomic_DNA"/>
</dbReference>
<evidence type="ECO:0000313" key="4">
    <source>
        <dbReference type="EMBL" id="PIA15390.1"/>
    </source>
</evidence>
<dbReference type="InterPro" id="IPR054734">
    <property type="entry name" value="PqqF-like_C_4"/>
</dbReference>
<dbReference type="PANTHER" id="PTHR43690">
    <property type="entry name" value="NARDILYSIN"/>
    <property type="match status" value="1"/>
</dbReference>
<keyword evidence="1" id="KW-0479">Metal-binding</keyword>
<dbReference type="GO" id="GO:0046872">
    <property type="term" value="F:metal ion binding"/>
    <property type="evidence" value="ECO:0007669"/>
    <property type="project" value="UniProtKB-KW"/>
</dbReference>
<dbReference type="SUPFAM" id="SSF63411">
    <property type="entry name" value="LuxS/MPP-like metallohydrolase"/>
    <property type="match status" value="2"/>
</dbReference>
<dbReference type="Pfam" id="PF22456">
    <property type="entry name" value="PqqF-like_C_4"/>
    <property type="match status" value="1"/>
</dbReference>
<proteinExistence type="predicted"/>
<dbReference type="InterPro" id="IPR032632">
    <property type="entry name" value="Peptidase_M16_M"/>
</dbReference>
<evidence type="ECO:0000259" key="2">
    <source>
        <dbReference type="Pfam" id="PF16187"/>
    </source>
</evidence>
<organism evidence="4 5">
    <name type="scientific">Coemansia reversa (strain ATCC 12441 / NRRL 1564)</name>
    <dbReference type="NCBI Taxonomy" id="763665"/>
    <lineage>
        <taxon>Eukaryota</taxon>
        <taxon>Fungi</taxon>
        <taxon>Fungi incertae sedis</taxon>
        <taxon>Zoopagomycota</taxon>
        <taxon>Kickxellomycotina</taxon>
        <taxon>Kickxellomycetes</taxon>
        <taxon>Kickxellales</taxon>
        <taxon>Kickxellaceae</taxon>
        <taxon>Coemansia</taxon>
    </lineage>
</organism>
<gene>
    <name evidence="4" type="ORF">COEREDRAFT_9331</name>
</gene>
<evidence type="ECO:0000313" key="5">
    <source>
        <dbReference type="Proteomes" id="UP000242474"/>
    </source>
</evidence>
<evidence type="ECO:0000259" key="3">
    <source>
        <dbReference type="Pfam" id="PF22456"/>
    </source>
</evidence>
<dbReference type="InterPro" id="IPR050626">
    <property type="entry name" value="Peptidase_M16"/>
</dbReference>
<accession>A0A2G5B8S4</accession>
<dbReference type="OrthoDB" id="952271at2759"/>